<organism evidence="5 6">
    <name type="scientific">Piliocolobus tephrosceles</name>
    <name type="common">Ugandan red Colobus</name>
    <dbReference type="NCBI Taxonomy" id="591936"/>
    <lineage>
        <taxon>Eukaryota</taxon>
        <taxon>Metazoa</taxon>
        <taxon>Chordata</taxon>
        <taxon>Craniata</taxon>
        <taxon>Vertebrata</taxon>
        <taxon>Euteleostomi</taxon>
        <taxon>Mammalia</taxon>
        <taxon>Eutheria</taxon>
        <taxon>Euarchontoglires</taxon>
        <taxon>Primates</taxon>
        <taxon>Haplorrhini</taxon>
        <taxon>Catarrhini</taxon>
        <taxon>Cercopithecidae</taxon>
        <taxon>Colobinae</taxon>
        <taxon>Piliocolobus</taxon>
    </lineage>
</organism>
<reference evidence="5" key="1">
    <citation type="submission" date="2025-08" db="UniProtKB">
        <authorList>
            <consortium name="Ensembl"/>
        </authorList>
    </citation>
    <scope>IDENTIFICATION</scope>
</reference>
<dbReference type="Proteomes" id="UP000694416">
    <property type="component" value="Unplaced"/>
</dbReference>
<comment type="similarity">
    <text evidence="1">Belongs to the pentraxin family.</text>
</comment>
<evidence type="ECO:0000313" key="6">
    <source>
        <dbReference type="Proteomes" id="UP000694416"/>
    </source>
</evidence>
<dbReference type="GO" id="GO:0001849">
    <property type="term" value="F:complement component C1q complex binding"/>
    <property type="evidence" value="ECO:0007669"/>
    <property type="project" value="TreeGrafter"/>
</dbReference>
<feature type="signal peptide" evidence="3">
    <location>
        <begin position="1"/>
        <end position="19"/>
    </location>
</feature>
<keyword evidence="3" id="KW-0732">Signal</keyword>
<dbReference type="PANTHER" id="PTHR45869">
    <property type="entry name" value="C-REACTIVE PROTEIN-RELATED"/>
    <property type="match status" value="1"/>
</dbReference>
<feature type="domain" description="Pentraxin (PTX)" evidence="4">
    <location>
        <begin position="22"/>
        <end position="98"/>
    </location>
</feature>
<dbReference type="Ensembl" id="ENSPTET00000025723.1">
    <property type="protein sequence ID" value="ENSPTEP00000017452.1"/>
    <property type="gene ID" value="ENSPTEG00000018961.1"/>
</dbReference>
<dbReference type="InterPro" id="IPR001759">
    <property type="entry name" value="PTX_dom"/>
</dbReference>
<proteinExistence type="inferred from homology"/>
<dbReference type="GO" id="GO:0005615">
    <property type="term" value="C:extracellular space"/>
    <property type="evidence" value="ECO:0007669"/>
    <property type="project" value="TreeGrafter"/>
</dbReference>
<reference evidence="5" key="2">
    <citation type="submission" date="2025-09" db="UniProtKB">
        <authorList>
            <consortium name="Ensembl"/>
        </authorList>
    </citation>
    <scope>IDENTIFICATION</scope>
</reference>
<dbReference type="Pfam" id="PF00354">
    <property type="entry name" value="Pentaxin"/>
    <property type="match status" value="1"/>
</dbReference>
<dbReference type="GO" id="GO:0045087">
    <property type="term" value="P:innate immune response"/>
    <property type="evidence" value="ECO:0007669"/>
    <property type="project" value="TreeGrafter"/>
</dbReference>
<accession>A0A8C9HBQ7</accession>
<name>A0A8C9HBQ7_9PRIM</name>
<dbReference type="PANTHER" id="PTHR45869:SF5">
    <property type="entry name" value="SERUM AMYLOID P-COMPONENT"/>
    <property type="match status" value="1"/>
</dbReference>
<protein>
    <recommendedName>
        <fullName evidence="4">Pentraxin (PTX) domain-containing protein</fullName>
    </recommendedName>
</protein>
<evidence type="ECO:0000256" key="3">
    <source>
        <dbReference type="SAM" id="SignalP"/>
    </source>
</evidence>
<evidence type="ECO:0000256" key="2">
    <source>
        <dbReference type="PROSITE-ProRule" id="PRU01172"/>
    </source>
</evidence>
<dbReference type="PROSITE" id="PS51828">
    <property type="entry name" value="PTX_2"/>
    <property type="match status" value="1"/>
</dbReference>
<dbReference type="AlphaFoldDB" id="A0A8C9HBQ7"/>
<keyword evidence="6" id="KW-1185">Reference proteome</keyword>
<sequence>MDKLLFGVSVLTSLLEAIAQTTREVFIFPKESNSAHVSLITQLEKPLKNFTACLHAYTDLSREEIWFVYQGIYIKPNILDWWALNYTMQGYMATRPHK</sequence>
<evidence type="ECO:0000259" key="4">
    <source>
        <dbReference type="PROSITE" id="PS51828"/>
    </source>
</evidence>
<comment type="caution">
    <text evidence="2">Lacks conserved residue(s) required for the propagation of feature annotation.</text>
</comment>
<evidence type="ECO:0000256" key="1">
    <source>
        <dbReference type="ARBA" id="ARBA00038102"/>
    </source>
</evidence>
<evidence type="ECO:0000313" key="5">
    <source>
        <dbReference type="Ensembl" id="ENSPTEP00000017452.1"/>
    </source>
</evidence>
<dbReference type="InterPro" id="IPR051005">
    <property type="entry name" value="Pentraxin_domain"/>
</dbReference>
<feature type="chain" id="PRO_5034374062" description="Pentraxin (PTX) domain-containing protein" evidence="3">
    <location>
        <begin position="20"/>
        <end position="98"/>
    </location>
</feature>